<evidence type="ECO:0000256" key="1">
    <source>
        <dbReference type="SAM" id="Coils"/>
    </source>
</evidence>
<reference evidence="3" key="2">
    <citation type="submission" date="2020-09" db="EMBL/GenBank/DDBJ databases">
        <authorList>
            <person name="Sun Q."/>
            <person name="Zhou Y."/>
        </authorList>
    </citation>
    <scope>NUCLEOTIDE SEQUENCE</scope>
    <source>
        <strain evidence="3">CGMCC 1.12924</strain>
    </source>
</reference>
<feature type="coiled-coil region" evidence="1">
    <location>
        <begin position="64"/>
        <end position="98"/>
    </location>
</feature>
<dbReference type="Pfam" id="PF01710">
    <property type="entry name" value="HTH_Tnp_IS630"/>
    <property type="match status" value="1"/>
</dbReference>
<dbReference type="SUPFAM" id="SSF46689">
    <property type="entry name" value="Homeodomain-like"/>
    <property type="match status" value="1"/>
</dbReference>
<dbReference type="InterPro" id="IPR002622">
    <property type="entry name" value="Transposase_14"/>
</dbReference>
<proteinExistence type="predicted"/>
<dbReference type="RefSeq" id="WP_188439239.1">
    <property type="nucleotide sequence ID" value="NZ_BMGK01000002.1"/>
</dbReference>
<name>A0A8J2V8X5_9FLAO</name>
<evidence type="ECO:0000313" key="4">
    <source>
        <dbReference type="Proteomes" id="UP000652231"/>
    </source>
</evidence>
<dbReference type="AlphaFoldDB" id="A0A8J2V8X5"/>
<organism evidence="3 4">
    <name type="scientific">Planktosalinus lacus</name>
    <dbReference type="NCBI Taxonomy" id="1526573"/>
    <lineage>
        <taxon>Bacteria</taxon>
        <taxon>Pseudomonadati</taxon>
        <taxon>Bacteroidota</taxon>
        <taxon>Flavobacteriia</taxon>
        <taxon>Flavobacteriales</taxon>
        <taxon>Flavobacteriaceae</taxon>
        <taxon>Planktosalinus</taxon>
    </lineage>
</organism>
<reference evidence="3" key="1">
    <citation type="journal article" date="2014" name="Int. J. Syst. Evol. Microbiol.">
        <title>Complete genome sequence of Corynebacterium casei LMG S-19264T (=DSM 44701T), isolated from a smear-ripened cheese.</title>
        <authorList>
            <consortium name="US DOE Joint Genome Institute (JGI-PGF)"/>
            <person name="Walter F."/>
            <person name="Albersmeier A."/>
            <person name="Kalinowski J."/>
            <person name="Ruckert C."/>
        </authorList>
    </citation>
    <scope>NUCLEOTIDE SEQUENCE</scope>
    <source>
        <strain evidence="3">CGMCC 1.12924</strain>
    </source>
</reference>
<accession>A0A8J2V8X5</accession>
<gene>
    <name evidence="3" type="ORF">GCM10011312_05370</name>
</gene>
<comment type="caution">
    <text evidence="3">The sequence shown here is derived from an EMBL/GenBank/DDBJ whole genome shotgun (WGS) entry which is preliminary data.</text>
</comment>
<dbReference type="EMBL" id="BMGK01000002">
    <property type="protein sequence ID" value="GGD84275.1"/>
    <property type="molecule type" value="Genomic_DNA"/>
</dbReference>
<evidence type="ECO:0000259" key="2">
    <source>
        <dbReference type="Pfam" id="PF01710"/>
    </source>
</evidence>
<keyword evidence="4" id="KW-1185">Reference proteome</keyword>
<keyword evidence="1" id="KW-0175">Coiled coil</keyword>
<dbReference type="InterPro" id="IPR009057">
    <property type="entry name" value="Homeodomain-like_sf"/>
</dbReference>
<evidence type="ECO:0000313" key="3">
    <source>
        <dbReference type="EMBL" id="GGD84275.1"/>
    </source>
</evidence>
<dbReference type="Proteomes" id="UP000652231">
    <property type="component" value="Unassembled WGS sequence"/>
</dbReference>
<feature type="domain" description="Transposase Synechocystis PCC 6803" evidence="2">
    <location>
        <begin position="10"/>
        <end position="75"/>
    </location>
</feature>
<sequence length="118" mass="13955">MKKSNVQRVFDLELKLKLVKQIEKGELRVLDVSRIYGVSLTAVYKWLRKYSELYANKNRVIVESKSLSKKNKEQLEQIKELERALGQKQMRIDYLEKLVETTSDRIGVDIEKKIKRLS</sequence>
<protein>
    <submittedName>
        <fullName evidence="3">Transposase</fullName>
    </submittedName>
</protein>